<dbReference type="InterPro" id="IPR042529">
    <property type="entry name" value="IF_2B-like_C"/>
</dbReference>
<keyword evidence="7" id="KW-1185">Reference proteome</keyword>
<dbReference type="Proteomes" id="UP000504615">
    <property type="component" value="Unplaced"/>
</dbReference>
<dbReference type="NCBIfam" id="TIGR00524">
    <property type="entry name" value="eIF-2B_rel"/>
    <property type="match status" value="1"/>
</dbReference>
<evidence type="ECO:0000313" key="7">
    <source>
        <dbReference type="Proteomes" id="UP000504615"/>
    </source>
</evidence>
<dbReference type="UniPathway" id="UPA00904">
    <property type="reaction ID" value="UER00874"/>
</dbReference>
<comment type="pathway">
    <text evidence="6">Amino-acid biosynthesis; L-methionine biosynthesis via salvage pathway; L-methionine from S-methyl-5-thio-alpha-D-ribose 1-phosphate: step 1/6.</text>
</comment>
<dbReference type="FunFam" id="1.20.120.420:FF:000003">
    <property type="entry name" value="Methylthioribose-1-phosphate isomerase"/>
    <property type="match status" value="1"/>
</dbReference>
<keyword evidence="5 6" id="KW-0539">Nucleus</keyword>
<comment type="similarity">
    <text evidence="6">Belongs to the eIF-2B alpha/beta/delta subunits family. MtnA subfamily.</text>
</comment>
<comment type="function">
    <text evidence="6">Catalyzes the interconversion of methylthioribose-1-phosphate (MTR-1-P) into methylthioribulose-1-phosphate (MTRu-1-P).</text>
</comment>
<dbReference type="GO" id="GO:0005634">
    <property type="term" value="C:nucleus"/>
    <property type="evidence" value="ECO:0007669"/>
    <property type="project" value="UniProtKB-SubCell"/>
</dbReference>
<evidence type="ECO:0000256" key="1">
    <source>
        <dbReference type="ARBA" id="ARBA00022490"/>
    </source>
</evidence>
<evidence type="ECO:0000313" key="8">
    <source>
        <dbReference type="RefSeq" id="XP_011641354.1"/>
    </source>
</evidence>
<evidence type="ECO:0000256" key="2">
    <source>
        <dbReference type="ARBA" id="ARBA00022605"/>
    </source>
</evidence>
<organism evidence="7 8">
    <name type="scientific">Pogonomyrmex barbatus</name>
    <name type="common">red harvester ant</name>
    <dbReference type="NCBI Taxonomy" id="144034"/>
    <lineage>
        <taxon>Eukaryota</taxon>
        <taxon>Metazoa</taxon>
        <taxon>Ecdysozoa</taxon>
        <taxon>Arthropoda</taxon>
        <taxon>Hexapoda</taxon>
        <taxon>Insecta</taxon>
        <taxon>Pterygota</taxon>
        <taxon>Neoptera</taxon>
        <taxon>Endopterygota</taxon>
        <taxon>Hymenoptera</taxon>
        <taxon>Apocrita</taxon>
        <taxon>Aculeata</taxon>
        <taxon>Formicoidea</taxon>
        <taxon>Formicidae</taxon>
        <taxon>Myrmicinae</taxon>
        <taxon>Pogonomyrmex</taxon>
    </lineage>
</organism>
<dbReference type="InterPro" id="IPR037171">
    <property type="entry name" value="NagB/RpiA_transferase-like"/>
</dbReference>
<dbReference type="NCBIfam" id="NF004326">
    <property type="entry name" value="PRK05720.1"/>
    <property type="match status" value="1"/>
</dbReference>
<dbReference type="FunFam" id="3.40.50.10470:FF:000003">
    <property type="entry name" value="Methylthioribose-1-phosphate isomerase"/>
    <property type="match status" value="1"/>
</dbReference>
<gene>
    <name evidence="8" type="primary">LOC105429845</name>
</gene>
<evidence type="ECO:0000256" key="5">
    <source>
        <dbReference type="ARBA" id="ARBA00023242"/>
    </source>
</evidence>
<evidence type="ECO:0000256" key="6">
    <source>
        <dbReference type="HAMAP-Rule" id="MF_03119"/>
    </source>
</evidence>
<dbReference type="GO" id="GO:0046523">
    <property type="term" value="F:S-methyl-5-thioribose-1-phosphate isomerase activity"/>
    <property type="evidence" value="ECO:0007669"/>
    <property type="project" value="UniProtKB-UniRule"/>
</dbReference>
<evidence type="ECO:0000256" key="3">
    <source>
        <dbReference type="ARBA" id="ARBA00023167"/>
    </source>
</evidence>
<proteinExistence type="inferred from homology"/>
<dbReference type="Gene3D" id="3.40.50.10470">
    <property type="entry name" value="Translation initiation factor eif-2b, domain 2"/>
    <property type="match status" value="1"/>
</dbReference>
<dbReference type="NCBIfam" id="TIGR00512">
    <property type="entry name" value="salvage_mtnA"/>
    <property type="match status" value="1"/>
</dbReference>
<dbReference type="HAMAP" id="MF_01678">
    <property type="entry name" value="Salvage_MtnA"/>
    <property type="match status" value="1"/>
</dbReference>
<dbReference type="InterPro" id="IPR000649">
    <property type="entry name" value="IF-2B-related"/>
</dbReference>
<accession>A0A6I9WJ05</accession>
<dbReference type="SUPFAM" id="SSF100950">
    <property type="entry name" value="NagB/RpiA/CoA transferase-like"/>
    <property type="match status" value="1"/>
</dbReference>
<keyword evidence="1 6" id="KW-0963">Cytoplasm</keyword>
<dbReference type="RefSeq" id="XP_011641354.1">
    <property type="nucleotide sequence ID" value="XM_011643052.2"/>
</dbReference>
<feature type="active site" description="Proton donor" evidence="6">
    <location>
        <position position="249"/>
    </location>
</feature>
<dbReference type="InterPro" id="IPR011559">
    <property type="entry name" value="Initiation_fac_2B_a/b/d"/>
</dbReference>
<keyword evidence="4 6" id="KW-0413">Isomerase</keyword>
<dbReference type="KEGG" id="pbar:105429845"/>
<reference evidence="8" key="1">
    <citation type="submission" date="2025-08" db="UniProtKB">
        <authorList>
            <consortium name="RefSeq"/>
        </authorList>
    </citation>
    <scope>IDENTIFICATION</scope>
</reference>
<dbReference type="Gene3D" id="1.20.120.420">
    <property type="entry name" value="translation initiation factor eif-2b, domain 1"/>
    <property type="match status" value="1"/>
</dbReference>
<name>A0A6I9WJ05_9HYME</name>
<keyword evidence="3 6" id="KW-0486">Methionine biosynthesis</keyword>
<dbReference type="PANTHER" id="PTHR43475:SF1">
    <property type="entry name" value="METHYLTHIORIBOSE-1-PHOSPHATE ISOMERASE"/>
    <property type="match status" value="1"/>
</dbReference>
<sequence length="363" mass="40177">MTLQAIKWNIVDGKLEILDQTLLPTTTRYILVEGVNDGWLVINKMQVRGAPAIAIVGCLSLAVEILQHAGYENKMVLRQTIEDRLNYLVSARPTAVNMKIAANELIDLADNLSKDDAYTLSQMKDRFIHEINKMLQNDVTDNVMIGNVGALTILRNISIESFVRILTHCNTGSLATAGYGTALGVIRSLHSKRRLEHVYCTETRPYNQGARLTAYELVHDKIPATLICDDMVAAVMKTKQITAVVVGADRIAANGDTANKIGTYQIAILAKYHNIPFYVAAPLTSIDFQMSDGNNIVIEERPEREMTHVNDKRIAAEGIACWNPAFDVTPASLITGIITEVGVFEPSELINGKELLHEKKFFL</sequence>
<dbReference type="AlphaFoldDB" id="A0A6I9WJ05"/>
<dbReference type="InterPro" id="IPR005251">
    <property type="entry name" value="IF-M1Pi"/>
</dbReference>
<dbReference type="GO" id="GO:0019509">
    <property type="term" value="P:L-methionine salvage from methylthioadenosine"/>
    <property type="evidence" value="ECO:0007669"/>
    <property type="project" value="UniProtKB-UniRule"/>
</dbReference>
<dbReference type="PANTHER" id="PTHR43475">
    <property type="entry name" value="METHYLTHIORIBOSE-1-PHOSPHATE ISOMERASE"/>
    <property type="match status" value="1"/>
</dbReference>
<dbReference type="Pfam" id="PF01008">
    <property type="entry name" value="IF-2B"/>
    <property type="match status" value="1"/>
</dbReference>
<evidence type="ECO:0000256" key="4">
    <source>
        <dbReference type="ARBA" id="ARBA00023235"/>
    </source>
</evidence>
<feature type="site" description="Transition state stabilizer" evidence="6">
    <location>
        <position position="169"/>
    </location>
</feature>
<keyword evidence="2 6" id="KW-0028">Amino-acid biosynthesis</keyword>
<dbReference type="EC" id="5.3.1.23" evidence="6"/>
<comment type="subcellular location">
    <subcellularLocation>
        <location evidence="6">Cytoplasm</location>
    </subcellularLocation>
    <subcellularLocation>
        <location evidence="6">Nucleus</location>
    </subcellularLocation>
</comment>
<dbReference type="OrthoDB" id="2461at2759"/>
<comment type="catalytic activity">
    <reaction evidence="6">
        <text>5-(methylsulfanyl)-alpha-D-ribose 1-phosphate = 5-(methylsulfanyl)-D-ribulose 1-phosphate</text>
        <dbReference type="Rhea" id="RHEA:19989"/>
        <dbReference type="ChEBI" id="CHEBI:58533"/>
        <dbReference type="ChEBI" id="CHEBI:58548"/>
        <dbReference type="EC" id="5.3.1.23"/>
    </reaction>
</comment>
<dbReference type="InterPro" id="IPR027363">
    <property type="entry name" value="M1Pi_N"/>
</dbReference>
<protein>
    <recommendedName>
        <fullName evidence="6">Methylthioribose-1-phosphate isomerase</fullName>
        <shortName evidence="6">M1Pi</shortName>
        <shortName evidence="6">MTR-1-P isomerase</shortName>
        <ecNumber evidence="6">5.3.1.23</ecNumber>
    </recommendedName>
    <alternativeName>
        <fullName evidence="6">S-methyl-5-thioribose-1-phosphate isomerase</fullName>
    </alternativeName>
    <alternativeName>
        <fullName evidence="6">Translation initiation factor eIF-2B subunit alpha/beta/delta-like protein</fullName>
    </alternativeName>
</protein>
<dbReference type="GO" id="GO:0005737">
    <property type="term" value="C:cytoplasm"/>
    <property type="evidence" value="ECO:0007669"/>
    <property type="project" value="UniProtKB-SubCell"/>
</dbReference>
<dbReference type="GeneID" id="105429845"/>